<evidence type="ECO:0008006" key="3">
    <source>
        <dbReference type="Google" id="ProtNLM"/>
    </source>
</evidence>
<name>A0ABU0UDX6_9HYPH</name>
<organism evidence="1 2">
    <name type="scientific">Agrobacterium larrymoorei</name>
    <dbReference type="NCBI Taxonomy" id="160699"/>
    <lineage>
        <taxon>Bacteria</taxon>
        <taxon>Pseudomonadati</taxon>
        <taxon>Pseudomonadota</taxon>
        <taxon>Alphaproteobacteria</taxon>
        <taxon>Hyphomicrobiales</taxon>
        <taxon>Rhizobiaceae</taxon>
        <taxon>Rhizobium/Agrobacterium group</taxon>
        <taxon>Agrobacterium</taxon>
    </lineage>
</organism>
<evidence type="ECO:0000313" key="2">
    <source>
        <dbReference type="Proteomes" id="UP001224781"/>
    </source>
</evidence>
<dbReference type="Proteomes" id="UP001224781">
    <property type="component" value="Unassembled WGS sequence"/>
</dbReference>
<accession>A0ABU0UDX6</accession>
<evidence type="ECO:0000313" key="1">
    <source>
        <dbReference type="EMBL" id="MDQ1183146.1"/>
    </source>
</evidence>
<protein>
    <recommendedName>
        <fullName evidence="3">WD40 repeat domain-containing protein</fullName>
    </recommendedName>
</protein>
<keyword evidence="2" id="KW-1185">Reference proteome</keyword>
<dbReference type="SUPFAM" id="SSF50998">
    <property type="entry name" value="Quinoprotein alcohol dehydrogenase-like"/>
    <property type="match status" value="1"/>
</dbReference>
<dbReference type="EMBL" id="JAUTBL010000001">
    <property type="protein sequence ID" value="MDQ1183146.1"/>
    <property type="molecule type" value="Genomic_DNA"/>
</dbReference>
<gene>
    <name evidence="1" type="ORF">QE408_000268</name>
</gene>
<dbReference type="RefSeq" id="WP_306927884.1">
    <property type="nucleotide sequence ID" value="NZ_JAUTBL010000001.1"/>
</dbReference>
<dbReference type="InterPro" id="IPR015943">
    <property type="entry name" value="WD40/YVTN_repeat-like_dom_sf"/>
</dbReference>
<reference evidence="1 2" key="1">
    <citation type="submission" date="2023-07" db="EMBL/GenBank/DDBJ databases">
        <title>Functional and genomic diversity of the sorghum phyllosphere microbiome.</title>
        <authorList>
            <person name="Shade A."/>
        </authorList>
    </citation>
    <scope>NUCLEOTIDE SEQUENCE [LARGE SCALE GENOMIC DNA]</scope>
    <source>
        <strain evidence="1 2">SORGH_AS_1126</strain>
    </source>
</reference>
<sequence length="569" mass="62678">MNDKEKYLGRVKSSADGLAGHLRQNSNVPLDELIDVSDLRAMSDALSLDPESVNERDLVTIHIVRDALHETLARLSDSDSDEQYSVEQLLNTVSRLYVDVERLLRVNSQDIENAGRTVEQLSSGQHKAVSKELIAEVADQANSIITHVQVNPRIININILNFSARDVNLIKDFRMNVKRLSASVFAIKLNFESLVVFEGTIRFLNEGVDKIISDIKDFADLMERKYSDLRDFINSLTPVIEKGTRFVKFIGKVIRDLFERDEHLQSEIVLKKQSATNSEALTCAALAPNGDVLFGGRAGTTLLHVGRTGQFIKLPKAVSSDIFRIAALPGDRGFVAGTAEGMAWVEGVSSNRRYTKSSFSENITALAVLDHENEATGLISGSSSGYVRRWTLSGGLDAYRDPERSRPVHAKVGKAVRSVESWEKKLVIAVDERVVVINENLDQIFEVHVDKPISAMCLFPDDSAVVTGAGLLAEVNLAKGAYNRLLTVNPTVNYICVAHLTNRTAVVGTEDGIIRAIDMNSGAEVGEIRLGVQIRGLVVQNKTIFAYGGKWKSDGNSVIKILWDEIFSS</sequence>
<comment type="caution">
    <text evidence="1">The sequence shown here is derived from an EMBL/GenBank/DDBJ whole genome shotgun (WGS) entry which is preliminary data.</text>
</comment>
<dbReference type="InterPro" id="IPR011047">
    <property type="entry name" value="Quinoprotein_ADH-like_sf"/>
</dbReference>
<dbReference type="Gene3D" id="2.130.10.10">
    <property type="entry name" value="YVTN repeat-like/Quinoprotein amine dehydrogenase"/>
    <property type="match status" value="1"/>
</dbReference>
<proteinExistence type="predicted"/>